<dbReference type="EMBL" id="RXIC02000024">
    <property type="protein sequence ID" value="KAB1209900.1"/>
    <property type="molecule type" value="Genomic_DNA"/>
</dbReference>
<dbReference type="AlphaFoldDB" id="A0A6A1VFN5"/>
<dbReference type="OrthoDB" id="9984778at2759"/>
<sequence length="242" mass="27642">MVCLSSDMGIGQSSSFCWFERRGLGFVFRIVFGLWIGFVLSRPVAGLRPLRERARSWGDEWLFIRKDESELGPFSPWNITGTYRGSWRFLDSTNSSSRFPDFRKSTGSSVIELVSTPTKITGVHYVQGVIIFHDVFDNEHNVGGAQIRVEGVYIWPFRQLRLVANSGKEGELTQEDDYLLSNPYHLLGVFSSQVFQESPRDKIWRRKHSPVYEMEKHCNIEIAAQISRVSSTPMLVIVIGTI</sequence>
<evidence type="ECO:0000313" key="2">
    <source>
        <dbReference type="Proteomes" id="UP000516437"/>
    </source>
</evidence>
<accession>A0A6A1VFN5</accession>
<evidence type="ECO:0000313" key="1">
    <source>
        <dbReference type="EMBL" id="KAB1209900.1"/>
    </source>
</evidence>
<keyword evidence="2" id="KW-1185">Reference proteome</keyword>
<organism evidence="1 2">
    <name type="scientific">Morella rubra</name>
    <name type="common">Chinese bayberry</name>
    <dbReference type="NCBI Taxonomy" id="262757"/>
    <lineage>
        <taxon>Eukaryota</taxon>
        <taxon>Viridiplantae</taxon>
        <taxon>Streptophyta</taxon>
        <taxon>Embryophyta</taxon>
        <taxon>Tracheophyta</taxon>
        <taxon>Spermatophyta</taxon>
        <taxon>Magnoliopsida</taxon>
        <taxon>eudicotyledons</taxon>
        <taxon>Gunneridae</taxon>
        <taxon>Pentapetalae</taxon>
        <taxon>rosids</taxon>
        <taxon>fabids</taxon>
        <taxon>Fagales</taxon>
        <taxon>Myricaceae</taxon>
        <taxon>Morella</taxon>
    </lineage>
</organism>
<protein>
    <submittedName>
        <fullName evidence="1">Uncharacterized protein</fullName>
    </submittedName>
</protein>
<gene>
    <name evidence="1" type="ORF">CJ030_MR6G029290</name>
</gene>
<dbReference type="Proteomes" id="UP000516437">
    <property type="component" value="Chromosome 6"/>
</dbReference>
<name>A0A6A1VFN5_9ROSI</name>
<proteinExistence type="predicted"/>
<comment type="caution">
    <text evidence="1">The sequence shown here is derived from an EMBL/GenBank/DDBJ whole genome shotgun (WGS) entry which is preliminary data.</text>
</comment>
<reference evidence="1 2" key="1">
    <citation type="journal article" date="2019" name="Plant Biotechnol. J.">
        <title>The red bayberry genome and genetic basis of sex determination.</title>
        <authorList>
            <person name="Jia H.M."/>
            <person name="Jia H.J."/>
            <person name="Cai Q.L."/>
            <person name="Wang Y."/>
            <person name="Zhao H.B."/>
            <person name="Yang W.F."/>
            <person name="Wang G.Y."/>
            <person name="Li Y.H."/>
            <person name="Zhan D.L."/>
            <person name="Shen Y.T."/>
            <person name="Niu Q.F."/>
            <person name="Chang L."/>
            <person name="Qiu J."/>
            <person name="Zhao L."/>
            <person name="Xie H.B."/>
            <person name="Fu W.Y."/>
            <person name="Jin J."/>
            <person name="Li X.W."/>
            <person name="Jiao Y."/>
            <person name="Zhou C.C."/>
            <person name="Tu T."/>
            <person name="Chai C.Y."/>
            <person name="Gao J.L."/>
            <person name="Fan L.J."/>
            <person name="van de Weg E."/>
            <person name="Wang J.Y."/>
            <person name="Gao Z.S."/>
        </authorList>
    </citation>
    <scope>NUCLEOTIDE SEQUENCE [LARGE SCALE GENOMIC DNA]</scope>
    <source>
        <tissue evidence="1">Leaves</tissue>
    </source>
</reference>